<dbReference type="SUPFAM" id="SSF90123">
    <property type="entry name" value="ABC transporter transmembrane region"/>
    <property type="match status" value="1"/>
</dbReference>
<dbReference type="InterPro" id="IPR039421">
    <property type="entry name" value="Type_1_exporter"/>
</dbReference>
<protein>
    <submittedName>
        <fullName evidence="10">ABC transporter ATP-binding protein</fullName>
    </submittedName>
</protein>
<dbReference type="GO" id="GO:0034040">
    <property type="term" value="F:ATPase-coupled lipid transmembrane transporter activity"/>
    <property type="evidence" value="ECO:0007669"/>
    <property type="project" value="TreeGrafter"/>
</dbReference>
<dbReference type="OrthoDB" id="9806127at2"/>
<keyword evidence="4 10" id="KW-0067">ATP-binding</keyword>
<dbReference type="SUPFAM" id="SSF52540">
    <property type="entry name" value="P-loop containing nucleoside triphosphate hydrolases"/>
    <property type="match status" value="1"/>
</dbReference>
<dbReference type="SMART" id="SM00382">
    <property type="entry name" value="AAA"/>
    <property type="match status" value="1"/>
</dbReference>
<dbReference type="Proteomes" id="UP000460272">
    <property type="component" value="Unassembled WGS sequence"/>
</dbReference>
<evidence type="ECO:0000259" key="9">
    <source>
        <dbReference type="PROSITE" id="PS50929"/>
    </source>
</evidence>
<evidence type="ECO:0000256" key="6">
    <source>
        <dbReference type="ARBA" id="ARBA00023136"/>
    </source>
</evidence>
<dbReference type="EMBL" id="RPFW01000004">
    <property type="protein sequence ID" value="TVZ02958.1"/>
    <property type="molecule type" value="Genomic_DNA"/>
</dbReference>
<dbReference type="PROSITE" id="PS50893">
    <property type="entry name" value="ABC_TRANSPORTER_2"/>
    <property type="match status" value="1"/>
</dbReference>
<dbReference type="InterPro" id="IPR036640">
    <property type="entry name" value="ABC1_TM_sf"/>
</dbReference>
<keyword evidence="3" id="KW-0547">Nucleotide-binding</keyword>
<feature type="transmembrane region" description="Helical" evidence="7">
    <location>
        <begin position="52"/>
        <end position="72"/>
    </location>
</feature>
<proteinExistence type="predicted"/>
<dbReference type="GO" id="GO:0016887">
    <property type="term" value="F:ATP hydrolysis activity"/>
    <property type="evidence" value="ECO:0007669"/>
    <property type="project" value="InterPro"/>
</dbReference>
<evidence type="ECO:0000313" key="10">
    <source>
        <dbReference type="EMBL" id="TVZ02958.1"/>
    </source>
</evidence>
<organism evidence="10 11">
    <name type="scientific">Trebonia kvetii</name>
    <dbReference type="NCBI Taxonomy" id="2480626"/>
    <lineage>
        <taxon>Bacteria</taxon>
        <taxon>Bacillati</taxon>
        <taxon>Actinomycetota</taxon>
        <taxon>Actinomycetes</taxon>
        <taxon>Streptosporangiales</taxon>
        <taxon>Treboniaceae</taxon>
        <taxon>Trebonia</taxon>
    </lineage>
</organism>
<dbReference type="InterPro" id="IPR011527">
    <property type="entry name" value="ABC1_TM_dom"/>
</dbReference>
<feature type="transmembrane region" description="Helical" evidence="7">
    <location>
        <begin position="92"/>
        <end position="114"/>
    </location>
</feature>
<evidence type="ECO:0000313" key="11">
    <source>
        <dbReference type="Proteomes" id="UP000460272"/>
    </source>
</evidence>
<dbReference type="PROSITE" id="PS50929">
    <property type="entry name" value="ABC_TM1F"/>
    <property type="match status" value="1"/>
</dbReference>
<feature type="domain" description="ABC transmembrane type-1" evidence="9">
    <location>
        <begin position="53"/>
        <end position="340"/>
    </location>
</feature>
<dbReference type="GO" id="GO:0140359">
    <property type="term" value="F:ABC-type transporter activity"/>
    <property type="evidence" value="ECO:0007669"/>
    <property type="project" value="InterPro"/>
</dbReference>
<dbReference type="RefSeq" id="WP_145855264.1">
    <property type="nucleotide sequence ID" value="NZ_RPFW01000004.1"/>
</dbReference>
<gene>
    <name evidence="10" type="ORF">EAS64_21045</name>
</gene>
<dbReference type="AlphaFoldDB" id="A0A6P2BVK8"/>
<comment type="caution">
    <text evidence="10">The sequence shown here is derived from an EMBL/GenBank/DDBJ whole genome shotgun (WGS) entry which is preliminary data.</text>
</comment>
<dbReference type="Gene3D" id="1.20.1560.10">
    <property type="entry name" value="ABC transporter type 1, transmembrane domain"/>
    <property type="match status" value="1"/>
</dbReference>
<evidence type="ECO:0000256" key="2">
    <source>
        <dbReference type="ARBA" id="ARBA00022692"/>
    </source>
</evidence>
<keyword evidence="6 7" id="KW-0472">Membrane</keyword>
<accession>A0A6P2BVK8</accession>
<dbReference type="InterPro" id="IPR003593">
    <property type="entry name" value="AAA+_ATPase"/>
</dbReference>
<evidence type="ECO:0000256" key="3">
    <source>
        <dbReference type="ARBA" id="ARBA00022741"/>
    </source>
</evidence>
<dbReference type="PANTHER" id="PTHR24221">
    <property type="entry name" value="ATP-BINDING CASSETTE SUB-FAMILY B"/>
    <property type="match status" value="1"/>
</dbReference>
<reference evidence="10 11" key="1">
    <citation type="submission" date="2018-11" db="EMBL/GenBank/DDBJ databases">
        <title>Trebonia kvetii gen.nov., sp.nov., a novel acidophilic actinobacterium, and proposal of the new actinobacterial family Treboniaceae fam. nov.</title>
        <authorList>
            <person name="Rapoport D."/>
            <person name="Sagova-Mareckova M."/>
            <person name="Sedlacek I."/>
            <person name="Provaznik J."/>
            <person name="Kralova S."/>
            <person name="Pavlinic D."/>
            <person name="Benes V."/>
            <person name="Kopecky J."/>
        </authorList>
    </citation>
    <scope>NUCLEOTIDE SEQUENCE [LARGE SCALE GENOMIC DNA]</scope>
    <source>
        <strain evidence="10 11">15Tr583</strain>
    </source>
</reference>
<dbReference type="Pfam" id="PF00005">
    <property type="entry name" value="ABC_tran"/>
    <property type="match status" value="1"/>
</dbReference>
<comment type="subcellular location">
    <subcellularLocation>
        <location evidence="1">Cell membrane</location>
        <topology evidence="1">Multi-pass membrane protein</topology>
    </subcellularLocation>
</comment>
<evidence type="ECO:0000256" key="1">
    <source>
        <dbReference type="ARBA" id="ARBA00004651"/>
    </source>
</evidence>
<evidence type="ECO:0000256" key="7">
    <source>
        <dbReference type="SAM" id="Phobius"/>
    </source>
</evidence>
<dbReference type="PANTHER" id="PTHR24221:SF646">
    <property type="entry name" value="HAEMOLYSIN SECRETION ATP-BINDING PROTEIN"/>
    <property type="match status" value="1"/>
</dbReference>
<evidence type="ECO:0000256" key="4">
    <source>
        <dbReference type="ARBA" id="ARBA00022840"/>
    </source>
</evidence>
<dbReference type="InterPro" id="IPR003439">
    <property type="entry name" value="ABC_transporter-like_ATP-bd"/>
</dbReference>
<dbReference type="GO" id="GO:0005524">
    <property type="term" value="F:ATP binding"/>
    <property type="evidence" value="ECO:0007669"/>
    <property type="project" value="UniProtKB-KW"/>
</dbReference>
<sequence>MYVPSGPSPGGKRAGPTIFEINAMGGGRSARDIPRLVAAGLAITWRAGRRELIVIALLEVLSGIGVAAEVVVGRRLLESVLTAQHTTAGLAGVWPSAAVLGVITAGLGAAGAVLREQQRLLTELTSRYAQDKILDVTCAVDLAAFDQPEFHDHAARAQMGVMRVPQLVFGLQGLGRSLAGAIGAAVALLAVAPELVPVALLALIPGWLASGRRGRAFYVFGAIMTPRDRERSYLASLLTGRDAAKEVRAFGLAGFLRARHDRLYDERIAEMRRVSSRQLRTVVAADLASSATIAVAIIGILWLAVSGHLALSSAGAGAAALVMLGQRLAFAGQSAGMLQESAMFLDDFLAFAGPAATPLPAAAADPTASTTRPPRFGLITAERVSFRYPGSERVALHEVSLRIEPGEVVALVGANGSGKTTLAKLLAGLYLPGEGRICWDGQDTREVENRELLSKSAIIFQDFIRYALSAGDNIALGRHERHADTASIVRAAERSGADADIGTLPEGYETLLGPAFINGAHPRAARRPFRTAHLASLLHRSVRRPYLRAQRRPPRGIGHPRGTDRRRRHLRGAVFFAGAALPVTEVSDRVVHVPPHSAPLDAGKADGVIVFCHPMESWYSSALTFEGLSANYSGISS</sequence>
<keyword evidence="2 7" id="KW-0812">Transmembrane</keyword>
<keyword evidence="5 7" id="KW-1133">Transmembrane helix</keyword>
<feature type="transmembrane region" description="Helical" evidence="7">
    <location>
        <begin position="281"/>
        <end position="303"/>
    </location>
</feature>
<dbReference type="Gene3D" id="3.40.50.300">
    <property type="entry name" value="P-loop containing nucleotide triphosphate hydrolases"/>
    <property type="match status" value="1"/>
</dbReference>
<evidence type="ECO:0000256" key="5">
    <source>
        <dbReference type="ARBA" id="ARBA00022989"/>
    </source>
</evidence>
<feature type="domain" description="ABC transporter" evidence="8">
    <location>
        <begin position="379"/>
        <end position="627"/>
    </location>
</feature>
<dbReference type="InterPro" id="IPR027417">
    <property type="entry name" value="P-loop_NTPase"/>
</dbReference>
<dbReference type="GO" id="GO:0005886">
    <property type="term" value="C:plasma membrane"/>
    <property type="evidence" value="ECO:0007669"/>
    <property type="project" value="UniProtKB-SubCell"/>
</dbReference>
<evidence type="ECO:0000259" key="8">
    <source>
        <dbReference type="PROSITE" id="PS50893"/>
    </source>
</evidence>
<name>A0A6P2BVK8_9ACTN</name>
<keyword evidence="11" id="KW-1185">Reference proteome</keyword>